<keyword evidence="5" id="KW-0560">Oxidoreductase</keyword>
<keyword evidence="4" id="KW-0223">Dioxygenase</keyword>
<geneLocation type="mitochondrion" evidence="10"/>
<evidence type="ECO:0000256" key="1">
    <source>
        <dbReference type="ARBA" id="ARBA00001954"/>
    </source>
</evidence>
<dbReference type="PROSITE" id="PS51184">
    <property type="entry name" value="JMJC"/>
    <property type="match status" value="1"/>
</dbReference>
<accession>A0A0G4J1B8</accession>
<dbReference type="Proteomes" id="UP000039324">
    <property type="component" value="Unassembled WGS sequence"/>
</dbReference>
<keyword evidence="6" id="KW-0408">Iron</keyword>
<organism evidence="9 11">
    <name type="scientific">Plasmodiophora brassicae</name>
    <name type="common">Clubroot disease agent</name>
    <dbReference type="NCBI Taxonomy" id="37360"/>
    <lineage>
        <taxon>Eukaryota</taxon>
        <taxon>Sar</taxon>
        <taxon>Rhizaria</taxon>
        <taxon>Endomyxa</taxon>
        <taxon>Phytomyxea</taxon>
        <taxon>Plasmodiophorida</taxon>
        <taxon>Plasmodiophoridae</taxon>
        <taxon>Plasmodiophora</taxon>
    </lineage>
</organism>
<dbReference type="GO" id="GO:0046872">
    <property type="term" value="F:metal ion binding"/>
    <property type="evidence" value="ECO:0007669"/>
    <property type="project" value="UniProtKB-KW"/>
</dbReference>
<reference evidence="10 12" key="2">
    <citation type="submission" date="2018-03" db="EMBL/GenBank/DDBJ databases">
        <authorList>
            <person name="Fogelqvist J."/>
        </authorList>
    </citation>
    <scope>NUCLEOTIDE SEQUENCE [LARGE SCALE GENOMIC DNA]</scope>
</reference>
<dbReference type="OrthoDB" id="47172at2759"/>
<dbReference type="Pfam" id="PF24472">
    <property type="entry name" value="ARM_KDM8_N"/>
    <property type="match status" value="1"/>
</dbReference>
<dbReference type="InterPro" id="IPR056520">
    <property type="entry name" value="ARM_KDM8_N"/>
</dbReference>
<evidence type="ECO:0000259" key="8">
    <source>
        <dbReference type="PROSITE" id="PS51184"/>
    </source>
</evidence>
<proteinExistence type="predicted"/>
<evidence type="ECO:0000313" key="11">
    <source>
        <dbReference type="Proteomes" id="UP000039324"/>
    </source>
</evidence>
<dbReference type="InterPro" id="IPR003347">
    <property type="entry name" value="JmjC_dom"/>
</dbReference>
<dbReference type="GO" id="GO:0051213">
    <property type="term" value="F:dioxygenase activity"/>
    <property type="evidence" value="ECO:0007669"/>
    <property type="project" value="UniProtKB-KW"/>
</dbReference>
<evidence type="ECO:0000256" key="7">
    <source>
        <dbReference type="ARBA" id="ARBA00023242"/>
    </source>
</evidence>
<keyword evidence="7" id="KW-0539">Nucleus</keyword>
<keyword evidence="10" id="KW-0496">Mitochondrion</keyword>
<dbReference type="Proteomes" id="UP000290189">
    <property type="component" value="Unassembled WGS sequence"/>
</dbReference>
<dbReference type="OMA" id="KASYQEC"/>
<dbReference type="Gene3D" id="2.60.120.650">
    <property type="entry name" value="Cupin"/>
    <property type="match status" value="1"/>
</dbReference>
<dbReference type="Pfam" id="PF13621">
    <property type="entry name" value="Cupin_8"/>
    <property type="match status" value="1"/>
</dbReference>
<dbReference type="EMBL" id="CDSF01000108">
    <property type="protein sequence ID" value="CEP01099.1"/>
    <property type="molecule type" value="Genomic_DNA"/>
</dbReference>
<keyword evidence="11" id="KW-1185">Reference proteome</keyword>
<dbReference type="AlphaFoldDB" id="A0A0G4J1B8"/>
<evidence type="ECO:0000256" key="2">
    <source>
        <dbReference type="ARBA" id="ARBA00004123"/>
    </source>
</evidence>
<sequence length="384" mass="43905">MSAITVNNAAFQRATHELSERFRLQGRGDVAGRLLTSLEDGAHEFRSLAYSEIHRGPWDQVWIEWRDLYTIASIRMLGDPALREQDALRTIDMALLFGACLFRDELKSSAARISHVLSSRVSKQPLYVNTKTQRTPRAIPARTRSPVPRVFQCDLFRFQRDFVHGCRPVVIEGGMAGWPCVNQRPFSDMNYLKRAMGFRTVPVESGRSYTHDPVWRPTLMTIAEFIDNHVLVDSTGPVHYLAQHDLFEQVPELRHDAPIPDYCIVAFDAEEPVVRSSVWFGPAGTQTPLHTDPEDNLLCQVFGSKYVRLYFAADTPRVHPRQDMPNTSEVDLANPDRDRFPLFDTVPCFETTLNQGDMLFIPKGMWHYVESLSASFSVNFWWSV</sequence>
<feature type="domain" description="JmjC" evidence="8">
    <location>
        <begin position="239"/>
        <end position="384"/>
    </location>
</feature>
<evidence type="ECO:0000256" key="5">
    <source>
        <dbReference type="ARBA" id="ARBA00023002"/>
    </source>
</evidence>
<comment type="subcellular location">
    <subcellularLocation>
        <location evidence="2">Nucleus</location>
    </subcellularLocation>
</comment>
<evidence type="ECO:0000256" key="6">
    <source>
        <dbReference type="ARBA" id="ARBA00023004"/>
    </source>
</evidence>
<evidence type="ECO:0000313" key="9">
    <source>
        <dbReference type="EMBL" id="CEP01099.1"/>
    </source>
</evidence>
<keyword evidence="3" id="KW-0479">Metal-binding</keyword>
<evidence type="ECO:0000313" key="12">
    <source>
        <dbReference type="Proteomes" id="UP000290189"/>
    </source>
</evidence>
<evidence type="ECO:0000256" key="4">
    <source>
        <dbReference type="ARBA" id="ARBA00022964"/>
    </source>
</evidence>
<dbReference type="EMBL" id="OVEO01000007">
    <property type="protein sequence ID" value="SPQ97023.1"/>
    <property type="molecule type" value="Genomic_DNA"/>
</dbReference>
<dbReference type="InterPro" id="IPR041667">
    <property type="entry name" value="Cupin_8"/>
</dbReference>
<gene>
    <name evidence="9" type="ORF">PBRA_008411</name>
    <name evidence="10" type="ORF">PLBR_LOCUS4238</name>
</gene>
<reference evidence="9 11" key="1">
    <citation type="submission" date="2015-02" db="EMBL/GenBank/DDBJ databases">
        <authorList>
            <person name="Chooi Y.-H."/>
        </authorList>
    </citation>
    <scope>NUCLEOTIDE SEQUENCE [LARGE SCALE GENOMIC DNA]</scope>
    <source>
        <strain evidence="9">E3</strain>
    </source>
</reference>
<dbReference type="PANTHER" id="PTHR12461">
    <property type="entry name" value="HYPOXIA-INDUCIBLE FACTOR 1 ALPHA INHIBITOR-RELATED"/>
    <property type="match status" value="1"/>
</dbReference>
<dbReference type="SMART" id="SM00558">
    <property type="entry name" value="JmjC"/>
    <property type="match status" value="1"/>
</dbReference>
<dbReference type="GO" id="GO:0005634">
    <property type="term" value="C:nucleus"/>
    <property type="evidence" value="ECO:0007669"/>
    <property type="project" value="UniProtKB-SubCell"/>
</dbReference>
<comment type="cofactor">
    <cofactor evidence="1">
        <name>Fe(2+)</name>
        <dbReference type="ChEBI" id="CHEBI:29033"/>
    </cofactor>
</comment>
<dbReference type="PANTHER" id="PTHR12461:SF105">
    <property type="entry name" value="HYPOXIA-INDUCIBLE FACTOR 1-ALPHA INHIBITOR"/>
    <property type="match status" value="1"/>
</dbReference>
<evidence type="ECO:0000256" key="3">
    <source>
        <dbReference type="ARBA" id="ARBA00022723"/>
    </source>
</evidence>
<dbReference type="SUPFAM" id="SSF51197">
    <property type="entry name" value="Clavaminate synthase-like"/>
    <property type="match status" value="1"/>
</dbReference>
<protein>
    <recommendedName>
        <fullName evidence="8">JmjC domain-containing protein</fullName>
    </recommendedName>
</protein>
<name>A0A0G4J1B8_PLABS</name>
<dbReference type="STRING" id="37360.A0A0G4J1B8"/>
<evidence type="ECO:0000313" key="10">
    <source>
        <dbReference type="EMBL" id="SPQ97023.1"/>
    </source>
</evidence>